<feature type="compositionally biased region" description="Low complexity" evidence="1">
    <location>
        <begin position="140"/>
        <end position="153"/>
    </location>
</feature>
<name>Q6H5N9_ORYSJ</name>
<dbReference type="EMBL" id="AP005556">
    <property type="protein sequence ID" value="BAD25960.1"/>
    <property type="molecule type" value="Genomic_DNA"/>
</dbReference>
<dbReference type="AlphaFoldDB" id="Q6H5N9"/>
<feature type="compositionally biased region" description="Basic and acidic residues" evidence="1">
    <location>
        <begin position="187"/>
        <end position="204"/>
    </location>
</feature>
<evidence type="ECO:0000256" key="1">
    <source>
        <dbReference type="SAM" id="MobiDB-lite"/>
    </source>
</evidence>
<reference evidence="3" key="1">
    <citation type="journal article" date="2005" name="Nature">
        <title>The map-based sequence of the rice genome.</title>
        <authorList>
            <consortium name="International rice genome sequencing project (IRGSP)"/>
            <person name="Matsumoto T."/>
            <person name="Wu J."/>
            <person name="Kanamori H."/>
            <person name="Katayose Y."/>
            <person name="Fujisawa M."/>
            <person name="Namiki N."/>
            <person name="Mizuno H."/>
            <person name="Yamamoto K."/>
            <person name="Antonio B.A."/>
            <person name="Baba T."/>
            <person name="Sakata K."/>
            <person name="Nagamura Y."/>
            <person name="Aoki H."/>
            <person name="Arikawa K."/>
            <person name="Arita K."/>
            <person name="Bito T."/>
            <person name="Chiden Y."/>
            <person name="Fujitsuka N."/>
            <person name="Fukunaka R."/>
            <person name="Hamada M."/>
            <person name="Harada C."/>
            <person name="Hayashi A."/>
            <person name="Hijishita S."/>
            <person name="Honda M."/>
            <person name="Hosokawa S."/>
            <person name="Ichikawa Y."/>
            <person name="Idonuma A."/>
            <person name="Iijima M."/>
            <person name="Ikeda M."/>
            <person name="Ikeno M."/>
            <person name="Ito K."/>
            <person name="Ito S."/>
            <person name="Ito T."/>
            <person name="Ito Y."/>
            <person name="Ito Y."/>
            <person name="Iwabuchi A."/>
            <person name="Kamiya K."/>
            <person name="Karasawa W."/>
            <person name="Kurita K."/>
            <person name="Katagiri S."/>
            <person name="Kikuta A."/>
            <person name="Kobayashi H."/>
            <person name="Kobayashi N."/>
            <person name="Machita K."/>
            <person name="Maehara T."/>
            <person name="Masukawa M."/>
            <person name="Mizubayashi T."/>
            <person name="Mukai Y."/>
            <person name="Nagasaki H."/>
            <person name="Nagata Y."/>
            <person name="Naito S."/>
            <person name="Nakashima M."/>
            <person name="Nakama Y."/>
            <person name="Nakamichi Y."/>
            <person name="Nakamura M."/>
            <person name="Meguro A."/>
            <person name="Negishi M."/>
            <person name="Ohta I."/>
            <person name="Ohta T."/>
            <person name="Okamoto M."/>
            <person name="Ono N."/>
            <person name="Saji S."/>
            <person name="Sakaguchi M."/>
            <person name="Sakai K."/>
            <person name="Shibata M."/>
            <person name="Shimokawa T."/>
            <person name="Song J."/>
            <person name="Takazaki Y."/>
            <person name="Terasawa K."/>
            <person name="Tsugane M."/>
            <person name="Tsuji K."/>
            <person name="Ueda S."/>
            <person name="Waki K."/>
            <person name="Yamagata H."/>
            <person name="Yamamoto M."/>
            <person name="Yamamoto S."/>
            <person name="Yamane H."/>
            <person name="Yoshiki S."/>
            <person name="Yoshihara R."/>
            <person name="Yukawa K."/>
            <person name="Zhong H."/>
            <person name="Yano M."/>
            <person name="Yuan Q."/>
            <person name="Ouyang S."/>
            <person name="Liu J."/>
            <person name="Jones K.M."/>
            <person name="Gansberger K."/>
            <person name="Moffat K."/>
            <person name="Hill J."/>
            <person name="Bera J."/>
            <person name="Fadrosh D."/>
            <person name="Jin S."/>
            <person name="Johri S."/>
            <person name="Kim M."/>
            <person name="Overton L."/>
            <person name="Reardon M."/>
            <person name="Tsitrin T."/>
            <person name="Vuong H."/>
            <person name="Weaver B."/>
            <person name="Ciecko A."/>
            <person name="Tallon L."/>
            <person name="Jackson J."/>
            <person name="Pai G."/>
            <person name="Aken S.V."/>
            <person name="Utterback T."/>
            <person name="Reidmuller S."/>
            <person name="Feldblyum T."/>
            <person name="Hsiao J."/>
            <person name="Zismann V."/>
            <person name="Iobst S."/>
            <person name="de Vazeille A.R."/>
            <person name="Buell C.R."/>
            <person name="Ying K."/>
            <person name="Li Y."/>
            <person name="Lu T."/>
            <person name="Huang Y."/>
            <person name="Zhao Q."/>
            <person name="Feng Q."/>
            <person name="Zhang L."/>
            <person name="Zhu J."/>
            <person name="Weng Q."/>
            <person name="Mu J."/>
            <person name="Lu Y."/>
            <person name="Fan D."/>
            <person name="Liu Y."/>
            <person name="Guan J."/>
            <person name="Zhang Y."/>
            <person name="Yu S."/>
            <person name="Liu X."/>
            <person name="Zhang Y."/>
            <person name="Hong G."/>
            <person name="Han B."/>
            <person name="Choisne N."/>
            <person name="Demange N."/>
            <person name="Orjeda G."/>
            <person name="Samain S."/>
            <person name="Cattolico L."/>
            <person name="Pelletier E."/>
            <person name="Couloux A."/>
            <person name="Segurens B."/>
            <person name="Wincker P."/>
            <person name="D'Hont A."/>
            <person name="Scarpelli C."/>
            <person name="Weissenbach J."/>
            <person name="Salanoubat M."/>
            <person name="Quetier F."/>
            <person name="Yu Y."/>
            <person name="Kim H.R."/>
            <person name="Rambo T."/>
            <person name="Currie J."/>
            <person name="Collura K."/>
            <person name="Luo M."/>
            <person name="Yang T."/>
            <person name="Ammiraju J.S.S."/>
            <person name="Engler F."/>
            <person name="Soderlund C."/>
            <person name="Wing R.A."/>
            <person name="Palmer L.E."/>
            <person name="de la Bastide M."/>
            <person name="Spiegel L."/>
            <person name="Nascimento L."/>
            <person name="Zutavern T."/>
            <person name="O'Shaughnessy A."/>
            <person name="Dike S."/>
            <person name="Dedhia N."/>
            <person name="Preston R."/>
            <person name="Balija V."/>
            <person name="McCombie W.R."/>
            <person name="Chow T."/>
            <person name="Chen H."/>
            <person name="Chung M."/>
            <person name="Chen C."/>
            <person name="Shaw J."/>
            <person name="Wu H."/>
            <person name="Hsiao K."/>
            <person name="Chao Y."/>
            <person name="Chu M."/>
            <person name="Cheng C."/>
            <person name="Hour A."/>
            <person name="Lee P."/>
            <person name="Lin S."/>
            <person name="Lin Y."/>
            <person name="Liou J."/>
            <person name="Liu S."/>
            <person name="Hsing Y."/>
            <person name="Raghuvanshi S."/>
            <person name="Mohanty A."/>
            <person name="Bharti A.K."/>
            <person name="Gaur A."/>
            <person name="Gupta V."/>
            <person name="Kumar D."/>
            <person name="Ravi V."/>
            <person name="Vij S."/>
            <person name="Kapur A."/>
            <person name="Khurana P."/>
            <person name="Khurana P."/>
            <person name="Khurana J.P."/>
            <person name="Tyagi A.K."/>
            <person name="Gaikwad K."/>
            <person name="Singh A."/>
            <person name="Dalal V."/>
            <person name="Srivastava S."/>
            <person name="Dixit A."/>
            <person name="Pal A.K."/>
            <person name="Ghazi I.A."/>
            <person name="Yadav M."/>
            <person name="Pandit A."/>
            <person name="Bhargava A."/>
            <person name="Sureshbabu K."/>
            <person name="Batra K."/>
            <person name="Sharma T.R."/>
            <person name="Mohapatra T."/>
            <person name="Singh N.K."/>
            <person name="Messing J."/>
            <person name="Nelson A.B."/>
            <person name="Fuks G."/>
            <person name="Kavchok S."/>
            <person name="Keizer G."/>
            <person name="Linton E."/>
            <person name="Llaca V."/>
            <person name="Song R."/>
            <person name="Tanyolac B."/>
            <person name="Young S."/>
            <person name="Ho-Il K."/>
            <person name="Hahn J.H."/>
            <person name="Sangsakoo G."/>
            <person name="Vanavichit A."/>
            <person name="de Mattos Luiz.A.T."/>
            <person name="Zimmer P.D."/>
            <person name="Malone G."/>
            <person name="Dellagostin O."/>
            <person name="de Oliveira A.C."/>
            <person name="Bevan M."/>
            <person name="Bancroft I."/>
            <person name="Minx P."/>
            <person name="Cordum H."/>
            <person name="Wilson R."/>
            <person name="Cheng Z."/>
            <person name="Jin W."/>
            <person name="Jiang J."/>
            <person name="Leong S.A."/>
            <person name="Iwama H."/>
            <person name="Gojobori T."/>
            <person name="Itoh T."/>
            <person name="Niimura Y."/>
            <person name="Fujii Y."/>
            <person name="Habara T."/>
            <person name="Sakai H."/>
            <person name="Sato Y."/>
            <person name="Wilson G."/>
            <person name="Kumar K."/>
            <person name="McCouch S."/>
            <person name="Juretic N."/>
            <person name="Hoen D."/>
            <person name="Wright S."/>
            <person name="Bruskiewich R."/>
            <person name="Bureau T."/>
            <person name="Miyao A."/>
            <person name="Hirochika H."/>
            <person name="Nishikawa T."/>
            <person name="Kadowaki K."/>
            <person name="Sugiura M."/>
            <person name="Burr B."/>
            <person name="Sasaki T."/>
        </authorList>
    </citation>
    <scope>NUCLEOTIDE SEQUENCE [LARGE SCALE GENOMIC DNA]</scope>
    <source>
        <strain evidence="3">cv. Nipponbare</strain>
    </source>
</reference>
<feature type="region of interest" description="Disordered" evidence="1">
    <location>
        <begin position="79"/>
        <end position="204"/>
    </location>
</feature>
<evidence type="ECO:0000313" key="2">
    <source>
        <dbReference type="EMBL" id="BAD25960.1"/>
    </source>
</evidence>
<reference evidence="3" key="2">
    <citation type="journal article" date="2008" name="Nucleic Acids Res.">
        <title>The rice annotation project database (RAP-DB): 2008 update.</title>
        <authorList>
            <consortium name="The rice annotation project (RAP)"/>
        </authorList>
    </citation>
    <scope>GENOME REANNOTATION</scope>
    <source>
        <strain evidence="3">cv. Nipponbare</strain>
    </source>
</reference>
<dbReference type="Proteomes" id="UP000000763">
    <property type="component" value="Chromosome 9"/>
</dbReference>
<protein>
    <submittedName>
        <fullName evidence="2">Uncharacterized protein</fullName>
    </submittedName>
</protein>
<evidence type="ECO:0000313" key="3">
    <source>
        <dbReference type="Proteomes" id="UP000000763"/>
    </source>
</evidence>
<accession>Q6H5N9</accession>
<sequence>MALGELSLRLPSLFPCIGRFPCPPLRRVLSPAAVRPCAAAGVRARVGVMEFGWALRRPMRLPDSPRHERGLPAALRGVGVKPEEREGRLASGPHRAAAHGGGGDARSARLGLKPADRLWRGRRRARTVAGDGNWRREAAADSAKAAAAAEAAAQPGTALGGRGRGKEGEGRLTASWPAWGNTTANGDGERPGNGDDRHTSSETS</sequence>
<organism evidence="2 3">
    <name type="scientific">Oryza sativa subsp. japonica</name>
    <name type="common">Rice</name>
    <dbReference type="NCBI Taxonomy" id="39947"/>
    <lineage>
        <taxon>Eukaryota</taxon>
        <taxon>Viridiplantae</taxon>
        <taxon>Streptophyta</taxon>
        <taxon>Embryophyta</taxon>
        <taxon>Tracheophyta</taxon>
        <taxon>Spermatophyta</taxon>
        <taxon>Magnoliopsida</taxon>
        <taxon>Liliopsida</taxon>
        <taxon>Poales</taxon>
        <taxon>Poaceae</taxon>
        <taxon>BOP clade</taxon>
        <taxon>Oryzoideae</taxon>
        <taxon>Oryzeae</taxon>
        <taxon>Oryzinae</taxon>
        <taxon>Oryza</taxon>
        <taxon>Oryza sativa</taxon>
    </lineage>
</organism>
<proteinExistence type="predicted"/>
<gene>
    <name evidence="2" type="primary">OJ1118_F11.17</name>
</gene>